<organism evidence="2">
    <name type="scientific">Citrobacter amalonaticus</name>
    <dbReference type="NCBI Taxonomy" id="35703"/>
    <lineage>
        <taxon>Bacteria</taxon>
        <taxon>Pseudomonadati</taxon>
        <taxon>Pseudomonadota</taxon>
        <taxon>Gammaproteobacteria</taxon>
        <taxon>Enterobacterales</taxon>
        <taxon>Enterobacteriaceae</taxon>
        <taxon>Citrobacter</taxon>
    </lineage>
</organism>
<feature type="transmembrane region" description="Helical" evidence="1">
    <location>
        <begin position="16"/>
        <end position="36"/>
    </location>
</feature>
<keyword evidence="1" id="KW-0472">Membrane</keyword>
<keyword evidence="1" id="KW-0812">Transmembrane</keyword>
<reference evidence="2" key="1">
    <citation type="submission" date="2019-11" db="EMBL/GenBank/DDBJ databases">
        <authorList>
            <person name="Feng L."/>
        </authorList>
    </citation>
    <scope>NUCLEOTIDE SEQUENCE</scope>
    <source>
        <strain evidence="2">CAmalonaticusLFYP1</strain>
    </source>
</reference>
<keyword evidence="1" id="KW-1133">Transmembrane helix</keyword>
<evidence type="ECO:0000256" key="1">
    <source>
        <dbReference type="SAM" id="Phobius"/>
    </source>
</evidence>
<accession>A0A6N2W8Z7</accession>
<name>A0A6N2W8Z7_CITAM</name>
<sequence>MVIMMTNNVELKVGRYVIGIMPVLFFLITAFACYNIQAVIDNGQKTIAQMQKENSNLSKRLVASDLKRRDAEQELASQQSKGGQSPGVVIISPEGSKVHTFDAPRAYPSVQKDLIF</sequence>
<protein>
    <submittedName>
        <fullName evidence="2">Uncharacterized protein</fullName>
    </submittedName>
</protein>
<gene>
    <name evidence="2" type="ORF">CALFYP1_04282</name>
</gene>
<dbReference type="AlphaFoldDB" id="A0A6N2W8Z7"/>
<dbReference type="EMBL" id="CACRTI010000004">
    <property type="protein sequence ID" value="VYT37442.1"/>
    <property type="molecule type" value="Genomic_DNA"/>
</dbReference>
<proteinExistence type="predicted"/>
<evidence type="ECO:0000313" key="2">
    <source>
        <dbReference type="EMBL" id="VYT37442.1"/>
    </source>
</evidence>